<keyword evidence="4" id="KW-0862">Zinc</keyword>
<dbReference type="SUPFAM" id="SSF53098">
    <property type="entry name" value="Ribonuclease H-like"/>
    <property type="match status" value="1"/>
</dbReference>
<accession>A0A164J7J8</accession>
<dbReference type="Proteomes" id="UP000076858">
    <property type="component" value="Unassembled WGS sequence"/>
</dbReference>
<dbReference type="GO" id="GO:0008270">
    <property type="term" value="F:zinc ion binding"/>
    <property type="evidence" value="ECO:0007669"/>
    <property type="project" value="UniProtKB-KW"/>
</dbReference>
<organism evidence="6 7">
    <name type="scientific">Daphnia magna</name>
    <dbReference type="NCBI Taxonomy" id="35525"/>
    <lineage>
        <taxon>Eukaryota</taxon>
        <taxon>Metazoa</taxon>
        <taxon>Ecdysozoa</taxon>
        <taxon>Arthropoda</taxon>
        <taxon>Crustacea</taxon>
        <taxon>Branchiopoda</taxon>
        <taxon>Diplostraca</taxon>
        <taxon>Cladocera</taxon>
        <taxon>Anomopoda</taxon>
        <taxon>Daphniidae</taxon>
        <taxon>Daphnia</taxon>
    </lineage>
</organism>
<comment type="caution">
    <text evidence="6">The sequence shown here is derived from an EMBL/GenBank/DDBJ whole genome shotgun (WGS) entry which is preliminary data.</text>
</comment>
<evidence type="ECO:0000313" key="6">
    <source>
        <dbReference type="EMBL" id="KZS02066.1"/>
    </source>
</evidence>
<keyword evidence="5" id="KW-0539">Nucleus</keyword>
<dbReference type="STRING" id="35525.A0A164J7J8"/>
<keyword evidence="3" id="KW-0863">Zinc-finger</keyword>
<keyword evidence="7" id="KW-1185">Reference proteome</keyword>
<evidence type="ECO:0000256" key="1">
    <source>
        <dbReference type="ARBA" id="ARBA00004123"/>
    </source>
</evidence>
<dbReference type="PANTHER" id="PTHR46481:SF10">
    <property type="entry name" value="ZINC FINGER BED DOMAIN-CONTAINING PROTEIN 39"/>
    <property type="match status" value="1"/>
</dbReference>
<feature type="non-terminal residue" evidence="6">
    <location>
        <position position="202"/>
    </location>
</feature>
<evidence type="ECO:0000313" key="7">
    <source>
        <dbReference type="Proteomes" id="UP000076858"/>
    </source>
</evidence>
<comment type="subcellular location">
    <subcellularLocation>
        <location evidence="1">Nucleus</location>
    </subcellularLocation>
</comment>
<sequence>ASHFRRSAKATALLNSEQKKLKLAEHKIIRDNETRWSSVYFMLERFLEQHKAIYNVLSDLKSDLAFPSLSDLKDLAMLRDYLKPFQEVTTVMSSEKNVTASSVIYLVTELMRHATDFSVLHEDKYKVTAAVAASMRVSMLERGFPSYASNKILLLATILDPRYKTAGLPNDEAVQAAKGELFRKASLLDDSNDGIDEAVVEL</sequence>
<dbReference type="PANTHER" id="PTHR46481">
    <property type="entry name" value="ZINC FINGER BED DOMAIN-CONTAINING PROTEIN 4"/>
    <property type="match status" value="1"/>
</dbReference>
<evidence type="ECO:0000256" key="3">
    <source>
        <dbReference type="ARBA" id="ARBA00022771"/>
    </source>
</evidence>
<dbReference type="OrthoDB" id="6380494at2759"/>
<keyword evidence="2" id="KW-0479">Metal-binding</keyword>
<evidence type="ECO:0000256" key="2">
    <source>
        <dbReference type="ARBA" id="ARBA00022723"/>
    </source>
</evidence>
<dbReference type="EMBL" id="LRGB01005405">
    <property type="protein sequence ID" value="KZS02066.1"/>
    <property type="molecule type" value="Genomic_DNA"/>
</dbReference>
<proteinExistence type="predicted"/>
<dbReference type="InterPro" id="IPR052035">
    <property type="entry name" value="ZnF_BED_domain_contain"/>
</dbReference>
<reference evidence="6 7" key="1">
    <citation type="submission" date="2016-03" db="EMBL/GenBank/DDBJ databases">
        <title>EvidentialGene: Evidence-directed Construction of Genes on Genomes.</title>
        <authorList>
            <person name="Gilbert D.G."/>
            <person name="Choi J.-H."/>
            <person name="Mockaitis K."/>
            <person name="Colbourne J."/>
            <person name="Pfrender M."/>
        </authorList>
    </citation>
    <scope>NUCLEOTIDE SEQUENCE [LARGE SCALE GENOMIC DNA]</scope>
    <source>
        <strain evidence="6 7">Xinb3</strain>
        <tissue evidence="6">Complete organism</tissue>
    </source>
</reference>
<name>A0A164J7J8_9CRUS</name>
<dbReference type="GO" id="GO:0005634">
    <property type="term" value="C:nucleus"/>
    <property type="evidence" value="ECO:0007669"/>
    <property type="project" value="UniProtKB-SubCell"/>
</dbReference>
<evidence type="ECO:0000256" key="4">
    <source>
        <dbReference type="ARBA" id="ARBA00022833"/>
    </source>
</evidence>
<gene>
    <name evidence="6" type="ORF">APZ42_001041</name>
</gene>
<protein>
    <submittedName>
        <fullName evidence="6">Uncharacterized protein</fullName>
    </submittedName>
</protein>
<evidence type="ECO:0000256" key="5">
    <source>
        <dbReference type="ARBA" id="ARBA00023242"/>
    </source>
</evidence>
<dbReference type="InterPro" id="IPR012337">
    <property type="entry name" value="RNaseH-like_sf"/>
</dbReference>
<feature type="non-terminal residue" evidence="6">
    <location>
        <position position="1"/>
    </location>
</feature>
<dbReference type="AlphaFoldDB" id="A0A164J7J8"/>